<evidence type="ECO:0000259" key="1">
    <source>
        <dbReference type="SMART" id="SM00382"/>
    </source>
</evidence>
<dbReference type="SUPFAM" id="SSF52540">
    <property type="entry name" value="P-loop containing nucleoside triphosphate hydrolases"/>
    <property type="match status" value="1"/>
</dbReference>
<keyword evidence="3" id="KW-1185">Reference proteome</keyword>
<protein>
    <recommendedName>
        <fullName evidence="1">AAA+ ATPase domain-containing protein</fullName>
    </recommendedName>
</protein>
<reference evidence="2 3" key="1">
    <citation type="submission" date="2018-11" db="EMBL/GenBank/DDBJ databases">
        <title>Sequencing the genomes of 1000 actinobacteria strains.</title>
        <authorList>
            <person name="Klenk H.-P."/>
        </authorList>
    </citation>
    <scope>NUCLEOTIDE SEQUENCE [LARGE SCALE GENOMIC DNA]</scope>
    <source>
        <strain evidence="2 3">DSM 44254</strain>
    </source>
</reference>
<feature type="domain" description="AAA+ ATPase" evidence="1">
    <location>
        <begin position="50"/>
        <end position="391"/>
    </location>
</feature>
<organism evidence="2 3">
    <name type="scientific">Actinocorallia herbida</name>
    <dbReference type="NCBI Taxonomy" id="58109"/>
    <lineage>
        <taxon>Bacteria</taxon>
        <taxon>Bacillati</taxon>
        <taxon>Actinomycetota</taxon>
        <taxon>Actinomycetes</taxon>
        <taxon>Streptosporangiales</taxon>
        <taxon>Thermomonosporaceae</taxon>
        <taxon>Actinocorallia</taxon>
    </lineage>
</organism>
<name>A0A3N1D721_9ACTN</name>
<dbReference type="PANTHER" id="PTHR35894:SF1">
    <property type="entry name" value="PHOSPHORIBULOKINASE _ URIDINE KINASE FAMILY"/>
    <property type="match status" value="1"/>
</dbReference>
<gene>
    <name evidence="2" type="ORF">EDD29_6593</name>
</gene>
<proteinExistence type="predicted"/>
<dbReference type="SMART" id="SM00382">
    <property type="entry name" value="AAA"/>
    <property type="match status" value="1"/>
</dbReference>
<dbReference type="AlphaFoldDB" id="A0A3N1D721"/>
<evidence type="ECO:0000313" key="3">
    <source>
        <dbReference type="Proteomes" id="UP000272400"/>
    </source>
</evidence>
<dbReference type="EMBL" id="RJKE01000001">
    <property type="protein sequence ID" value="ROO88908.1"/>
    <property type="molecule type" value="Genomic_DNA"/>
</dbReference>
<dbReference type="OrthoDB" id="3948083at2"/>
<dbReference type="PANTHER" id="PTHR35894">
    <property type="entry name" value="GENERAL SECRETION PATHWAY PROTEIN A-RELATED"/>
    <property type="match status" value="1"/>
</dbReference>
<dbReference type="InterPro" id="IPR027417">
    <property type="entry name" value="P-loop_NTPase"/>
</dbReference>
<comment type="caution">
    <text evidence="2">The sequence shown here is derived from an EMBL/GenBank/DDBJ whole genome shotgun (WGS) entry which is preliminary data.</text>
</comment>
<sequence>MTGPRRNPFPAAAVARLSVDPGDLHATIPTPAVRRALDYTDAYLAGPGKTGNVIAVVGEYGTGKTHLALSLRARLTRAGNGHSTRTLYLDAPADTFVALYRQRFVVELRKSDVRERVSDYYADIVADSLADSELTAEAAERLRTRDVDPHSAVRAFGLMESALLQELQRRLGVVTENAAFGTALGLFLRPEFEDAVWEWLRGHAPDPALAERGITEAIDTDTTALEAIGVFALLHGRQGHRFALVIDELEKILSPPHVPGAGSVLAFKKLLEVFSGAGAFLVLSGLPDFLEALPEDARQRIGCIVKPSALSVADTLTYVRDANAREGRGQALDPFNEEVVEYLVDLAGGNARKIIKLLFHGFQSAVAAGTDVTTAMVREVARDQFELTTGDDVRAETARVLDLAGFAFETGHRFPDGGRADFWIPVGESGGCAILISDSVLQPGDVRALREAAVDLRAGRQDTAVLLVVNGYLAEGLSASLAAAFDREPLTHSLRHFAKDFDAAVKGAVQRLEDATREDNLSLLRDQVDRLGRQQSRMLETLLKFQRDQEIRAEEVEDSLRSIRDRESSVINHVTNNHVNRFDGGPPPAPPLPGELDLIFTGTLEALDVAEILRREAAQSLGGDFPSGAFLESSTLEALGTALWVRTLVEEFRLSISDWFTTARSAGFFSKTDLNRRCEQFNLVLTATLNQRRVSLSLRILGDFEWGRAPQSDFVDLLFHLPIRVERSAQMEAARSGLPRRDDE</sequence>
<accession>A0A3N1D721</accession>
<dbReference type="Proteomes" id="UP000272400">
    <property type="component" value="Unassembled WGS sequence"/>
</dbReference>
<dbReference type="InterPro" id="IPR052026">
    <property type="entry name" value="ExeA_AAA_ATPase_DNA-bind"/>
</dbReference>
<evidence type="ECO:0000313" key="2">
    <source>
        <dbReference type="EMBL" id="ROO88908.1"/>
    </source>
</evidence>
<dbReference type="Gene3D" id="3.40.50.300">
    <property type="entry name" value="P-loop containing nucleotide triphosphate hydrolases"/>
    <property type="match status" value="1"/>
</dbReference>
<dbReference type="InterPro" id="IPR003593">
    <property type="entry name" value="AAA+_ATPase"/>
</dbReference>
<dbReference type="RefSeq" id="WP_123668089.1">
    <property type="nucleotide sequence ID" value="NZ_RJKE01000001.1"/>
</dbReference>